<evidence type="ECO:0000313" key="2">
    <source>
        <dbReference type="Proteomes" id="UP000037247"/>
    </source>
</evidence>
<evidence type="ECO:0008006" key="3">
    <source>
        <dbReference type="Google" id="ProtNLM"/>
    </source>
</evidence>
<comment type="caution">
    <text evidence="1">The sequence shown here is derived from an EMBL/GenBank/DDBJ whole genome shotgun (WGS) entry which is preliminary data.</text>
</comment>
<proteinExistence type="predicted"/>
<gene>
    <name evidence="1" type="ORF">ABW18_00080</name>
</gene>
<name>A0ABR5IGW8_9ACTN</name>
<evidence type="ECO:0000313" key="1">
    <source>
        <dbReference type="EMBL" id="KNA92920.1"/>
    </source>
</evidence>
<organism evidence="1 2">
    <name type="scientific">Gordonia jacobaea</name>
    <dbReference type="NCBI Taxonomy" id="122202"/>
    <lineage>
        <taxon>Bacteria</taxon>
        <taxon>Bacillati</taxon>
        <taxon>Actinomycetota</taxon>
        <taxon>Actinomycetes</taxon>
        <taxon>Mycobacteriales</taxon>
        <taxon>Gordoniaceae</taxon>
        <taxon>Gordonia</taxon>
    </lineage>
</organism>
<accession>A0ABR5IGW8</accession>
<protein>
    <recommendedName>
        <fullName evidence="3">TonB-dependent receptor</fullName>
    </recommendedName>
</protein>
<keyword evidence="2" id="KW-1185">Reference proteome</keyword>
<dbReference type="EMBL" id="LDTZ01000013">
    <property type="protein sequence ID" value="KNA92920.1"/>
    <property type="molecule type" value="Genomic_DNA"/>
</dbReference>
<dbReference type="Proteomes" id="UP000037247">
    <property type="component" value="Unassembled WGS sequence"/>
</dbReference>
<reference evidence="1 2" key="1">
    <citation type="submission" date="2015-05" db="EMBL/GenBank/DDBJ databases">
        <title>Draft genome sequence of the bacterium Gordonia jacobaea a new member of the Gordonia genus.</title>
        <authorList>
            <person name="Jimenez-Galisteo G."/>
            <person name="Dominguez A."/>
            <person name="Munoz E."/>
            <person name="Vinas M."/>
        </authorList>
    </citation>
    <scope>NUCLEOTIDE SEQUENCE [LARGE SCALE GENOMIC DNA]</scope>
    <source>
        <strain evidence="2">mv1</strain>
    </source>
</reference>
<sequence length="101" mass="11312">MLSAALRIYRNPDRYLMNQAGTYQAALSSSDFATGSIFLSGEIVELKKHARLNVAIVNTYRDDDKRNPRFDLNAYVSDGIDHEGGDPFYVGLEFTDPLTYG</sequence>